<dbReference type="EMBL" id="DRXE01000206">
    <property type="protein sequence ID" value="HHM68156.1"/>
    <property type="molecule type" value="Genomic_DNA"/>
</dbReference>
<feature type="transmembrane region" description="Helical" evidence="1">
    <location>
        <begin position="250"/>
        <end position="271"/>
    </location>
</feature>
<accession>A0A7C5RF33</accession>
<keyword evidence="1" id="KW-0812">Transmembrane</keyword>
<name>A0A7C5RF33_9DEIN</name>
<evidence type="ECO:0000256" key="1">
    <source>
        <dbReference type="SAM" id="Phobius"/>
    </source>
</evidence>
<dbReference type="AlphaFoldDB" id="A0A7C5RF33"/>
<keyword evidence="1" id="KW-1133">Transmembrane helix</keyword>
<keyword evidence="1" id="KW-0472">Membrane</keyword>
<evidence type="ECO:0008006" key="3">
    <source>
        <dbReference type="Google" id="ProtNLM"/>
    </source>
</evidence>
<proteinExistence type="predicted"/>
<comment type="caution">
    <text evidence="2">The sequence shown here is derived from an EMBL/GenBank/DDBJ whole genome shotgun (WGS) entry which is preliminary data.</text>
</comment>
<evidence type="ECO:0000313" key="2">
    <source>
        <dbReference type="EMBL" id="HHM68156.1"/>
    </source>
</evidence>
<protein>
    <recommendedName>
        <fullName evidence="3">Fimbrial assembly protein</fullName>
    </recommendedName>
</protein>
<reference evidence="2" key="1">
    <citation type="journal article" date="2020" name="mSystems">
        <title>Genome- and Community-Level Interaction Insights into Carbon Utilization and Element Cycling Functions of Hydrothermarchaeota in Hydrothermal Sediment.</title>
        <authorList>
            <person name="Zhou Z."/>
            <person name="Liu Y."/>
            <person name="Xu W."/>
            <person name="Pan J."/>
            <person name="Luo Z.H."/>
            <person name="Li M."/>
        </authorList>
    </citation>
    <scope>NUCLEOTIDE SEQUENCE [LARGE SCALE GENOMIC DNA]</scope>
    <source>
        <strain evidence="2">SpSt-1071</strain>
    </source>
</reference>
<sequence>MGKAGKSRIKQEAWAILYETGIEFASGEKIPLRPDKPGLGRLPGDAVETLRSGTLPEMVVVADPLLTNVVDSTARTVPLGQGEAVWLLEAQRNWGIEPATFTARHYPTRSGALVAVLAKEDLQNLFRSKSFPQRIAALPLILAYTAARLEAPGFAVFLRENYLWLGMGDGREVVDVVFFPSQYGWDASALRSEMELQKNLLGGRYEKAVFIESVPPEGLSLPAVEVKSFAELRLPPELFWTRPTQPQTSLLPAAYAGGVALVLALGFQVFLGNRLGTLERELSALEAEASGMRQQLQVEPALKRRMAELESILKASSTESPLFNALERVVEGVPPEVLVASISLQEKELRLRAYSESVRALADLASSVRQTVVAPPTSFIIKAEEQGWKMAEIAFAIPKEESGGQ</sequence>
<gene>
    <name evidence="2" type="ORF">ENM28_05530</name>
</gene>
<organism evidence="2">
    <name type="scientific">Thermus caliditerrae</name>
    <dbReference type="NCBI Taxonomy" id="1330700"/>
    <lineage>
        <taxon>Bacteria</taxon>
        <taxon>Thermotogati</taxon>
        <taxon>Deinococcota</taxon>
        <taxon>Deinococci</taxon>
        <taxon>Thermales</taxon>
        <taxon>Thermaceae</taxon>
        <taxon>Thermus</taxon>
    </lineage>
</organism>